<evidence type="ECO:0000313" key="3">
    <source>
        <dbReference type="Proteomes" id="UP000327143"/>
    </source>
</evidence>
<reference evidence="2 3" key="1">
    <citation type="submission" date="2017-09" db="EMBL/GenBank/DDBJ databases">
        <authorList>
            <person name="Lee N."/>
            <person name="Cho B.-K."/>
        </authorList>
    </citation>
    <scope>NUCLEOTIDE SEQUENCE [LARGE SCALE GENOMIC DNA]</scope>
    <source>
        <strain evidence="2 3">ATCC 39115</strain>
    </source>
</reference>
<evidence type="ECO:0000313" key="2">
    <source>
        <dbReference type="EMBL" id="QEU83786.1"/>
    </source>
</evidence>
<organism evidence="2 3">
    <name type="scientific">Streptomyces viridosporus T7A</name>
    <dbReference type="NCBI Taxonomy" id="665577"/>
    <lineage>
        <taxon>Bacteria</taxon>
        <taxon>Bacillati</taxon>
        <taxon>Actinomycetota</taxon>
        <taxon>Actinomycetes</taxon>
        <taxon>Kitasatosporales</taxon>
        <taxon>Streptomycetaceae</taxon>
        <taxon>Streptomyces</taxon>
    </lineage>
</organism>
<proteinExistence type="predicted"/>
<sequence>MTDPTPTDPYETWTPQAALGLTCIDCHPEYRDDHQDDDSRIRPEAFSETALDGCEGHGFPGLPDDPVDELPWREEPTAAEAAGGRTAESPGRPAATEITD</sequence>
<keyword evidence="3" id="KW-1185">Reference proteome</keyword>
<dbReference type="EMBL" id="CP023700">
    <property type="protein sequence ID" value="QEU83786.1"/>
    <property type="molecule type" value="Genomic_DNA"/>
</dbReference>
<name>A0ABX6A7X4_STRVD</name>
<evidence type="ECO:0000256" key="1">
    <source>
        <dbReference type="SAM" id="MobiDB-lite"/>
    </source>
</evidence>
<accession>A0ABX6A7X4</accession>
<dbReference type="RefSeq" id="WP_016827966.1">
    <property type="nucleotide sequence ID" value="NZ_CP023700.1"/>
</dbReference>
<feature type="region of interest" description="Disordered" evidence="1">
    <location>
        <begin position="51"/>
        <end position="100"/>
    </location>
</feature>
<dbReference type="Proteomes" id="UP000327143">
    <property type="component" value="Chromosome"/>
</dbReference>
<gene>
    <name evidence="2" type="ORF">CP969_03035</name>
</gene>
<protein>
    <submittedName>
        <fullName evidence="2">Uncharacterized protein</fullName>
    </submittedName>
</protein>
<feature type="compositionally biased region" description="Low complexity" evidence="1">
    <location>
        <begin position="78"/>
        <end position="88"/>
    </location>
</feature>